<proteinExistence type="predicted"/>
<dbReference type="Pfam" id="PF12937">
    <property type="entry name" value="F-box-like"/>
    <property type="match status" value="1"/>
</dbReference>
<comment type="caution">
    <text evidence="2">The sequence shown here is derived from an EMBL/GenBank/DDBJ whole genome shotgun (WGS) entry which is preliminary data.</text>
</comment>
<dbReference type="SUPFAM" id="SSF81383">
    <property type="entry name" value="F-box domain"/>
    <property type="match status" value="1"/>
</dbReference>
<dbReference type="PROSITE" id="PS50181">
    <property type="entry name" value="FBOX"/>
    <property type="match status" value="1"/>
</dbReference>
<reference evidence="2 3" key="1">
    <citation type="submission" date="2024-05" db="EMBL/GenBank/DDBJ databases">
        <authorList>
            <person name="Wallberg A."/>
        </authorList>
    </citation>
    <scope>NUCLEOTIDE SEQUENCE [LARGE SCALE GENOMIC DNA]</scope>
</reference>
<protein>
    <recommendedName>
        <fullName evidence="1">F-box domain-containing protein</fullName>
    </recommendedName>
</protein>
<dbReference type="AlphaFoldDB" id="A0AAV2QBW3"/>
<evidence type="ECO:0000259" key="1">
    <source>
        <dbReference type="PROSITE" id="PS50181"/>
    </source>
</evidence>
<dbReference type="Gene3D" id="1.20.1280.50">
    <property type="match status" value="1"/>
</dbReference>
<organism evidence="2 3">
    <name type="scientific">Meganyctiphanes norvegica</name>
    <name type="common">Northern krill</name>
    <name type="synonym">Thysanopoda norvegica</name>
    <dbReference type="NCBI Taxonomy" id="48144"/>
    <lineage>
        <taxon>Eukaryota</taxon>
        <taxon>Metazoa</taxon>
        <taxon>Ecdysozoa</taxon>
        <taxon>Arthropoda</taxon>
        <taxon>Crustacea</taxon>
        <taxon>Multicrustacea</taxon>
        <taxon>Malacostraca</taxon>
        <taxon>Eumalacostraca</taxon>
        <taxon>Eucarida</taxon>
        <taxon>Euphausiacea</taxon>
        <taxon>Euphausiidae</taxon>
        <taxon>Meganyctiphanes</taxon>
    </lineage>
</organism>
<feature type="domain" description="F-box" evidence="1">
    <location>
        <begin position="37"/>
        <end position="84"/>
    </location>
</feature>
<dbReference type="InterPro" id="IPR036047">
    <property type="entry name" value="F-box-like_dom_sf"/>
</dbReference>
<evidence type="ECO:0000313" key="2">
    <source>
        <dbReference type="EMBL" id="CAL4078491.1"/>
    </source>
</evidence>
<keyword evidence="3" id="KW-1185">Reference proteome</keyword>
<dbReference type="EMBL" id="CAXKWB010005449">
    <property type="protein sequence ID" value="CAL4078491.1"/>
    <property type="molecule type" value="Genomic_DNA"/>
</dbReference>
<dbReference type="Proteomes" id="UP001497623">
    <property type="component" value="Unassembled WGS sequence"/>
</dbReference>
<dbReference type="InterPro" id="IPR001810">
    <property type="entry name" value="F-box_dom"/>
</dbReference>
<sequence>MLFKISVQYYNQDRSNTNTVLRTRYLSIESKNENSKMKNWWHLPSEVQYHIFTHLEVHHLLTSVSHVCKSYHNVLNQVCFWIQRLKQCGVEVSSALYHILQNHGNAGEARHCLKVTCAYLEAPRSDFYPEMENGDPWKLREDKFAAACIVLLFRTPKLMFLEIFQNPNTMEYIQLLLKILSTKSCEVRLMDYHTWTDLDSETDDILLKSLTCHDHCICNLTEFQGSLQDLSLLPPTLKKFCLSIKENLHISTNFQDEAFPNLQLLELSISDTFSSIATVQSLSEAVTGVQVKLRFKSWKSPSLSYQDNAPIINLFSQRNMITTFRGSISNVQNLPQTLTQLSISVANDEQANMLPSLQRFVLLTEIDIHIHCRDISPSSLLSTHLLHGESQRIWLFLSDIGDDHVDWTIEVCKKFFSNLKEDDAQSLVLPSSTLTLAGYRRLVKELAAIEGRQEADWEGAVYISSKHITKEMQRDLHLYTLRVLDFYLTRFENDMELSVYIGSDW</sequence>
<gene>
    <name evidence="2" type="ORF">MNOR_LOCUS10667</name>
</gene>
<name>A0AAV2QBW3_MEGNR</name>
<evidence type="ECO:0000313" key="3">
    <source>
        <dbReference type="Proteomes" id="UP001497623"/>
    </source>
</evidence>
<accession>A0AAV2QBW3</accession>